<keyword evidence="5" id="KW-1185">Reference proteome</keyword>
<evidence type="ECO:0000313" key="4">
    <source>
        <dbReference type="EMBL" id="QGQ94574.1"/>
    </source>
</evidence>
<sequence>MTLSIKKLINDQLSSTSDLKSELIAIKDIEMELLYLDSLCDEIKIKTDLISSILKCTDKNEYKQYLNSLPDISKLNEADFMSKFMSGHVCVLIDGETYLFNASNVENKMLGASSSETAIYGSLNSFSDDIKTNLNLLRHRYPSPNLIADKRKAGQAPQTEIVVIYDSELVDQAVLKDIQLRIDALQPSIIHSSGHLMKLLTHRKFSLFPMMMLTERPDRTALNLSQGKIVILVQGNGFALIAPAVFFDFISSMDDIFQSFWISIFIIMNRYVSIFLTILLPAVYISTVSFNPELFRIQLTLSIAGSREGVPYPSFFEVMIMMFLIEALIEASIRLPKYISAAATTVGGLILGQAAQEANLVSSIMIIVTSTLAIANFVVPINAMSFALRVLKYPFIILASFFGIVGIGVGLFGLIVYMTDLKSFGKPYLKIFVGENEKFGKL</sequence>
<evidence type="ECO:0000313" key="5">
    <source>
        <dbReference type="Proteomes" id="UP000426246"/>
    </source>
</evidence>
<keyword evidence="3" id="KW-0812">Transmembrane</keyword>
<dbReference type="InterPro" id="IPR004995">
    <property type="entry name" value="Spore_Ger"/>
</dbReference>
<feature type="transmembrane region" description="Helical" evidence="3">
    <location>
        <begin position="395"/>
        <end position="418"/>
    </location>
</feature>
<dbReference type="Proteomes" id="UP000426246">
    <property type="component" value="Chromosome"/>
</dbReference>
<evidence type="ECO:0000256" key="3">
    <source>
        <dbReference type="SAM" id="Phobius"/>
    </source>
</evidence>
<dbReference type="OrthoDB" id="1726708at2"/>
<keyword evidence="2 3" id="KW-0472">Membrane</keyword>
<keyword evidence="3" id="KW-1133">Transmembrane helix</keyword>
<comment type="similarity">
    <text evidence="1">Belongs to the GerABKA family.</text>
</comment>
<evidence type="ECO:0000256" key="1">
    <source>
        <dbReference type="ARBA" id="ARBA00005278"/>
    </source>
</evidence>
<dbReference type="InterPro" id="IPR050768">
    <property type="entry name" value="UPF0353/GerABKA_families"/>
</dbReference>
<protein>
    <submittedName>
        <fullName evidence="4">Spore germination protein</fullName>
    </submittedName>
</protein>
<feature type="transmembrane region" description="Helical" evidence="3">
    <location>
        <begin position="361"/>
        <end position="383"/>
    </location>
</feature>
<gene>
    <name evidence="4" type="ORF">EHS13_06580</name>
</gene>
<organism evidence="4 5">
    <name type="scientific">Paenibacillus psychroresistens</name>
    <dbReference type="NCBI Taxonomy" id="1778678"/>
    <lineage>
        <taxon>Bacteria</taxon>
        <taxon>Bacillati</taxon>
        <taxon>Bacillota</taxon>
        <taxon>Bacilli</taxon>
        <taxon>Bacillales</taxon>
        <taxon>Paenibacillaceae</taxon>
        <taxon>Paenibacillus</taxon>
    </lineage>
</organism>
<evidence type="ECO:0000256" key="2">
    <source>
        <dbReference type="ARBA" id="ARBA00023136"/>
    </source>
</evidence>
<feature type="transmembrane region" description="Helical" evidence="3">
    <location>
        <begin position="229"/>
        <end position="250"/>
    </location>
</feature>
<feature type="transmembrane region" description="Helical" evidence="3">
    <location>
        <begin position="271"/>
        <end position="290"/>
    </location>
</feature>
<name>A0A6B8RFR9_9BACL</name>
<reference evidence="5" key="1">
    <citation type="submission" date="2018-11" db="EMBL/GenBank/DDBJ databases">
        <title>Complete genome sequence of Paenibacillus sp. ML311-T8.</title>
        <authorList>
            <person name="Nam Y.-D."/>
            <person name="Kang J."/>
            <person name="Chung W.-H."/>
            <person name="Park Y.S."/>
        </authorList>
    </citation>
    <scope>NUCLEOTIDE SEQUENCE [LARGE SCALE GENOMIC DNA]</scope>
    <source>
        <strain evidence="5">ML311-T8</strain>
    </source>
</reference>
<proteinExistence type="inferred from homology"/>
<dbReference type="PIRSF" id="PIRSF005690">
    <property type="entry name" value="GerBA"/>
    <property type="match status" value="1"/>
</dbReference>
<dbReference type="GO" id="GO:0016020">
    <property type="term" value="C:membrane"/>
    <property type="evidence" value="ECO:0007669"/>
    <property type="project" value="InterPro"/>
</dbReference>
<dbReference type="PANTHER" id="PTHR22550">
    <property type="entry name" value="SPORE GERMINATION PROTEIN"/>
    <property type="match status" value="1"/>
</dbReference>
<accession>A0A6B8RFR9</accession>
<dbReference type="EMBL" id="CP034235">
    <property type="protein sequence ID" value="QGQ94574.1"/>
    <property type="molecule type" value="Genomic_DNA"/>
</dbReference>
<dbReference type="KEGG" id="ppsc:EHS13_06580"/>
<dbReference type="PANTHER" id="PTHR22550:SF5">
    <property type="entry name" value="LEUCINE ZIPPER PROTEIN 4"/>
    <property type="match status" value="1"/>
</dbReference>
<dbReference type="RefSeq" id="WP_155699581.1">
    <property type="nucleotide sequence ID" value="NZ_CP034235.1"/>
</dbReference>
<dbReference type="AlphaFoldDB" id="A0A6B8RFR9"/>
<dbReference type="Pfam" id="PF03323">
    <property type="entry name" value="GerA"/>
    <property type="match status" value="1"/>
</dbReference>
<dbReference type="GO" id="GO:0009847">
    <property type="term" value="P:spore germination"/>
    <property type="evidence" value="ECO:0007669"/>
    <property type="project" value="InterPro"/>
</dbReference>